<dbReference type="SUPFAM" id="SSF56645">
    <property type="entry name" value="Acyl-CoA dehydrogenase NM domain-like"/>
    <property type="match status" value="1"/>
</dbReference>
<dbReference type="InterPro" id="IPR052904">
    <property type="entry name" value="Acyl-CoA_dehydrogenase-like"/>
</dbReference>
<dbReference type="InterPro" id="IPR009075">
    <property type="entry name" value="AcylCo_DH/oxidase_C"/>
</dbReference>
<accession>A0A814KUY3</accession>
<comment type="cofactor">
    <cofactor evidence="1 5">
        <name>FAD</name>
        <dbReference type="ChEBI" id="CHEBI:57692"/>
    </cofactor>
</comment>
<dbReference type="InterPro" id="IPR041504">
    <property type="entry name" value="AidB_N"/>
</dbReference>
<dbReference type="PANTHER" id="PTHR42707">
    <property type="entry name" value="ACYL-COA DEHYDROGENASE"/>
    <property type="match status" value="1"/>
</dbReference>
<dbReference type="Pfam" id="PF02770">
    <property type="entry name" value="Acyl-CoA_dh_M"/>
    <property type="match status" value="1"/>
</dbReference>
<dbReference type="SUPFAM" id="SSF47203">
    <property type="entry name" value="Acyl-CoA dehydrogenase C-terminal domain-like"/>
    <property type="match status" value="1"/>
</dbReference>
<evidence type="ECO:0000256" key="3">
    <source>
        <dbReference type="ARBA" id="ARBA00022630"/>
    </source>
</evidence>
<dbReference type="EMBL" id="CAJOBD010000106">
    <property type="protein sequence ID" value="CAF3577561.1"/>
    <property type="molecule type" value="Genomic_DNA"/>
</dbReference>
<dbReference type="AlphaFoldDB" id="A0A814KUY3"/>
<protein>
    <recommendedName>
        <fullName evidence="13">Acyl-CoA dehydrogenase</fullName>
    </recommendedName>
</protein>
<dbReference type="EMBL" id="CAJNOT010000687">
    <property type="protein sequence ID" value="CAF1055680.1"/>
    <property type="molecule type" value="Genomic_DNA"/>
</dbReference>
<dbReference type="Gene3D" id="2.40.110.20">
    <property type="match status" value="1"/>
</dbReference>
<evidence type="ECO:0000313" key="11">
    <source>
        <dbReference type="EMBL" id="CAF3577561.1"/>
    </source>
</evidence>
<evidence type="ECO:0000256" key="1">
    <source>
        <dbReference type="ARBA" id="ARBA00001974"/>
    </source>
</evidence>
<evidence type="ECO:0000313" key="12">
    <source>
        <dbReference type="Proteomes" id="UP000663864"/>
    </source>
</evidence>
<name>A0A814KUY3_9BILA</name>
<dbReference type="Proteomes" id="UP000663836">
    <property type="component" value="Unassembled WGS sequence"/>
</dbReference>
<evidence type="ECO:0000256" key="2">
    <source>
        <dbReference type="ARBA" id="ARBA00009347"/>
    </source>
</evidence>
<dbReference type="PANTHER" id="PTHR42707:SF3">
    <property type="entry name" value="ACYL-COA DEHYDROGENASE AIDB-RELATED"/>
    <property type="match status" value="1"/>
</dbReference>
<dbReference type="PROSITE" id="PS00073">
    <property type="entry name" value="ACYL_COA_DH_2"/>
    <property type="match status" value="1"/>
</dbReference>
<evidence type="ECO:0000313" key="10">
    <source>
        <dbReference type="EMBL" id="CAF1055680.1"/>
    </source>
</evidence>
<dbReference type="Pfam" id="PF18158">
    <property type="entry name" value="AidB_N"/>
    <property type="match status" value="1"/>
</dbReference>
<dbReference type="InterPro" id="IPR006089">
    <property type="entry name" value="Acyl-CoA_DH_CS"/>
</dbReference>
<keyword evidence="4 5" id="KW-0274">FAD</keyword>
<feature type="domain" description="Acyl-CoA oxidase/dehydrogenase middle" evidence="8">
    <location>
        <begin position="246"/>
        <end position="353"/>
    </location>
</feature>
<keyword evidence="5" id="KW-0560">Oxidoreductase</keyword>
<organism evidence="10 12">
    <name type="scientific">Rotaria sordida</name>
    <dbReference type="NCBI Taxonomy" id="392033"/>
    <lineage>
        <taxon>Eukaryota</taxon>
        <taxon>Metazoa</taxon>
        <taxon>Spiralia</taxon>
        <taxon>Gnathifera</taxon>
        <taxon>Rotifera</taxon>
        <taxon>Eurotatoria</taxon>
        <taxon>Bdelloidea</taxon>
        <taxon>Philodinida</taxon>
        <taxon>Philodinidae</taxon>
        <taxon>Rotaria</taxon>
    </lineage>
</organism>
<reference evidence="10" key="1">
    <citation type="submission" date="2021-02" db="EMBL/GenBank/DDBJ databases">
        <authorList>
            <person name="Nowell W R."/>
        </authorList>
    </citation>
    <scope>NUCLEOTIDE SEQUENCE</scope>
</reference>
<dbReference type="Gene3D" id="6.10.250.600">
    <property type="match status" value="1"/>
</dbReference>
<evidence type="ECO:0008006" key="13">
    <source>
        <dbReference type="Google" id="ProtNLM"/>
    </source>
</evidence>
<evidence type="ECO:0000259" key="7">
    <source>
        <dbReference type="Pfam" id="PF00441"/>
    </source>
</evidence>
<proteinExistence type="inferred from homology"/>
<evidence type="ECO:0000256" key="5">
    <source>
        <dbReference type="RuleBase" id="RU362125"/>
    </source>
</evidence>
<dbReference type="GO" id="GO:0003995">
    <property type="term" value="F:acyl-CoA dehydrogenase activity"/>
    <property type="evidence" value="ECO:0007669"/>
    <property type="project" value="InterPro"/>
</dbReference>
<feature type="region of interest" description="Disordered" evidence="6">
    <location>
        <begin position="25"/>
        <end position="56"/>
    </location>
</feature>
<evidence type="ECO:0000259" key="9">
    <source>
        <dbReference type="Pfam" id="PF18158"/>
    </source>
</evidence>
<dbReference type="InterPro" id="IPR006091">
    <property type="entry name" value="Acyl-CoA_Oxase/DH_mid-dom"/>
</dbReference>
<dbReference type="PROSITE" id="PS00072">
    <property type="entry name" value="ACYL_COA_DH_1"/>
    <property type="match status" value="1"/>
</dbReference>
<evidence type="ECO:0000259" key="8">
    <source>
        <dbReference type="Pfam" id="PF02770"/>
    </source>
</evidence>
<feature type="domain" description="Acyl-CoA dehydrogenase/oxidase C-terminal" evidence="7">
    <location>
        <begin position="364"/>
        <end position="524"/>
    </location>
</feature>
<gene>
    <name evidence="11" type="ORF">JBS370_LOCUS2640</name>
    <name evidence="10" type="ORF">ZHD862_LOCUS15295</name>
</gene>
<comment type="caution">
    <text evidence="10">The sequence shown here is derived from an EMBL/GenBank/DDBJ whole genome shotgun (WGS) entry which is preliminary data.</text>
</comment>
<dbReference type="Proteomes" id="UP000663864">
    <property type="component" value="Unassembled WGS sequence"/>
</dbReference>
<evidence type="ECO:0000256" key="6">
    <source>
        <dbReference type="SAM" id="MobiDB-lite"/>
    </source>
</evidence>
<dbReference type="InterPro" id="IPR036250">
    <property type="entry name" value="AcylCo_DH-like_C"/>
</dbReference>
<keyword evidence="3 5" id="KW-0285">Flavoprotein</keyword>
<evidence type="ECO:0000256" key="4">
    <source>
        <dbReference type="ARBA" id="ARBA00022827"/>
    </source>
</evidence>
<comment type="similarity">
    <text evidence="2 5">Belongs to the acyl-CoA dehydrogenase family.</text>
</comment>
<feature type="domain" description="Adaptive response protein AidB N-terminal" evidence="9">
    <location>
        <begin position="68"/>
        <end position="231"/>
    </location>
</feature>
<sequence length="632" mass="71494">MLRSPLLLISRPLLQRTVVTQVKTSINNNNENNQEEKQQNVTEGHQSSHTYEPPRRPMTQQFTHQVTNQVPPLEFVDLYESDLALQTFVTKENGGQTIEMAAELGSFHWFEQGHRANRYLPTLQQFDRYGQRIDEVQFHPSYHDLMGIGMRYGVHSVAWEPLSGTKTEINPHGHLQHAATLYILSHVEPGVCCPLSMTYAGYPVLHRYLHRTSSNITNSFPLNKILSRKYDRRCLPANTKSGLTIGMAMTEKQGGSDVRANTTQAYCDNKDEKRYILIGHKWFCSAPMCDGFLVLAHIQNDDINNKSSTNNIPSCFFVPRWLPNGERNPFYIQRLKSKLGNQSNASSEIEFNNTQAWLLGKEHDGVKTIIEMVNGTRLDAAVGSAALIRQGLLQATWHARHRKAFGQLLIDQPLMKQVLIDLLLESEAATALVMYLATLFDATYNNKQSKNIDEVKAFARIATAIAKFWICKRTPETTYEALECLGGAGFIEESIMPRIYRDAPLNSIWEGSGNVICLDILRAMKKSPESLQAYLSFMHETKGSNKYLDTAMERIEKNLLTKNLSNEILERHARTLATQLALCLQAALLIRHLPETVSDAFCSSRLGPNRGSIFGDLPQDIDTDKLLKRLPF</sequence>
<dbReference type="Gene3D" id="1.20.140.10">
    <property type="entry name" value="Butyryl-CoA Dehydrogenase, subunit A, domain 3"/>
    <property type="match status" value="1"/>
</dbReference>
<feature type="compositionally biased region" description="Polar residues" evidence="6">
    <location>
        <begin position="41"/>
        <end position="50"/>
    </location>
</feature>
<dbReference type="InterPro" id="IPR009100">
    <property type="entry name" value="AcylCoA_DH/oxidase_NM_dom_sf"/>
</dbReference>
<dbReference type="Pfam" id="PF00441">
    <property type="entry name" value="Acyl-CoA_dh_1"/>
    <property type="match status" value="1"/>
</dbReference>